<keyword evidence="1" id="KW-0812">Transmembrane</keyword>
<sequence length="210" mass="22262">MLRNPNGLANAVTVLLGVDVVLLVLSAFSEAWILADPSAAAEAVLSVESGLGLLVVAAACAILATAVVFVVWFHRVRRNAGVFAPDTQTRTPGWAVGAWFIPFANLWIPRQIAVEVWRASRQDPYAADGARELTVLNAWWTCFVAGLVLDRLSGTLYDRAETLDALATAAAWSVAGCVFAAAAGVLAILFVRRLTSMQHAKATGMLSAAK</sequence>
<dbReference type="InterPro" id="IPR025565">
    <property type="entry name" value="DUF4328"/>
</dbReference>
<keyword evidence="1" id="KW-1133">Transmembrane helix</keyword>
<dbReference type="Pfam" id="PF14219">
    <property type="entry name" value="DUF4328"/>
    <property type="match status" value="1"/>
</dbReference>
<proteinExistence type="predicted"/>
<gene>
    <name evidence="3" type="ORF">ACGFYS_06985</name>
</gene>
<evidence type="ECO:0000256" key="1">
    <source>
        <dbReference type="SAM" id="Phobius"/>
    </source>
</evidence>
<comment type="caution">
    <text evidence="3">The sequence shown here is derived from an EMBL/GenBank/DDBJ whole genome shotgun (WGS) entry which is preliminary data.</text>
</comment>
<feature type="domain" description="DUF4328" evidence="2">
    <location>
        <begin position="53"/>
        <end position="195"/>
    </location>
</feature>
<protein>
    <submittedName>
        <fullName evidence="3">DUF4328 domain-containing protein</fullName>
    </submittedName>
</protein>
<feature type="transmembrane region" description="Helical" evidence="1">
    <location>
        <begin position="169"/>
        <end position="191"/>
    </location>
</feature>
<accession>A0ABW7BMB2</accession>
<keyword evidence="4" id="KW-1185">Reference proteome</keyword>
<evidence type="ECO:0000259" key="2">
    <source>
        <dbReference type="Pfam" id="PF14219"/>
    </source>
</evidence>
<dbReference type="Proteomes" id="UP001604282">
    <property type="component" value="Unassembled WGS sequence"/>
</dbReference>
<evidence type="ECO:0000313" key="4">
    <source>
        <dbReference type="Proteomes" id="UP001604282"/>
    </source>
</evidence>
<evidence type="ECO:0000313" key="3">
    <source>
        <dbReference type="EMBL" id="MFG3188668.1"/>
    </source>
</evidence>
<dbReference type="EMBL" id="JBICZW010000003">
    <property type="protein sequence ID" value="MFG3188668.1"/>
    <property type="molecule type" value="Genomic_DNA"/>
</dbReference>
<feature type="transmembrane region" description="Helical" evidence="1">
    <location>
        <begin position="7"/>
        <end position="29"/>
    </location>
</feature>
<name>A0ABW7BMB2_9ACTN</name>
<reference evidence="3 4" key="1">
    <citation type="submission" date="2024-10" db="EMBL/GenBank/DDBJ databases">
        <title>The Natural Products Discovery Center: Release of the First 8490 Sequenced Strains for Exploring Actinobacteria Biosynthetic Diversity.</title>
        <authorList>
            <person name="Kalkreuter E."/>
            <person name="Kautsar S.A."/>
            <person name="Yang D."/>
            <person name="Bader C.D."/>
            <person name="Teijaro C.N."/>
            <person name="Fluegel L."/>
            <person name="Davis C.M."/>
            <person name="Simpson J.R."/>
            <person name="Lauterbach L."/>
            <person name="Steele A.D."/>
            <person name="Gui C."/>
            <person name="Meng S."/>
            <person name="Li G."/>
            <person name="Viehrig K."/>
            <person name="Ye F."/>
            <person name="Su P."/>
            <person name="Kiefer A.F."/>
            <person name="Nichols A."/>
            <person name="Cepeda A.J."/>
            <person name="Yan W."/>
            <person name="Fan B."/>
            <person name="Jiang Y."/>
            <person name="Adhikari A."/>
            <person name="Zheng C.-J."/>
            <person name="Schuster L."/>
            <person name="Cowan T.M."/>
            <person name="Smanski M.J."/>
            <person name="Chevrette M.G."/>
            <person name="De Carvalho L.P.S."/>
            <person name="Shen B."/>
        </authorList>
    </citation>
    <scope>NUCLEOTIDE SEQUENCE [LARGE SCALE GENOMIC DNA]</scope>
    <source>
        <strain evidence="3 4">NPDC048229</strain>
    </source>
</reference>
<keyword evidence="1" id="KW-0472">Membrane</keyword>
<feature type="transmembrane region" description="Helical" evidence="1">
    <location>
        <begin position="130"/>
        <end position="149"/>
    </location>
</feature>
<feature type="transmembrane region" description="Helical" evidence="1">
    <location>
        <begin position="49"/>
        <end position="73"/>
    </location>
</feature>
<dbReference type="RefSeq" id="WP_392880103.1">
    <property type="nucleotide sequence ID" value="NZ_JBICZW010000003.1"/>
</dbReference>
<organism evidence="3 4">
    <name type="scientific">Streptomyces omiyaensis</name>
    <dbReference type="NCBI Taxonomy" id="68247"/>
    <lineage>
        <taxon>Bacteria</taxon>
        <taxon>Bacillati</taxon>
        <taxon>Actinomycetota</taxon>
        <taxon>Actinomycetes</taxon>
        <taxon>Kitasatosporales</taxon>
        <taxon>Streptomycetaceae</taxon>
        <taxon>Streptomyces</taxon>
    </lineage>
</organism>